<reference evidence="2 3" key="1">
    <citation type="submission" date="2018-09" db="EMBL/GenBank/DDBJ databases">
        <title>Insights into the microbiota of Asian seabass (Lates calcarifer) with tenacibaculosis symptoms and description of sp. nov. Tenacibaculum singaporense.</title>
        <authorList>
            <person name="Miyake S."/>
            <person name="Soh M."/>
            <person name="Azman M.N."/>
            <person name="Ngoh S.Y."/>
            <person name="Orban L."/>
        </authorList>
    </citation>
    <scope>NUCLEOTIDE SEQUENCE [LARGE SCALE GENOMIC DNA]</scope>
    <source>
        <strain evidence="2 3">DSM 106434</strain>
    </source>
</reference>
<evidence type="ECO:0000313" key="2">
    <source>
        <dbReference type="EMBL" id="AZJ35736.1"/>
    </source>
</evidence>
<protein>
    <recommendedName>
        <fullName evidence="4">Outer membrane protein beta-barrel domain-containing protein</fullName>
    </recommendedName>
</protein>
<dbReference type="Proteomes" id="UP000274593">
    <property type="component" value="Chromosome"/>
</dbReference>
<gene>
    <name evidence="2" type="ORF">D6T69_09455</name>
</gene>
<evidence type="ECO:0000256" key="1">
    <source>
        <dbReference type="SAM" id="SignalP"/>
    </source>
</evidence>
<evidence type="ECO:0000313" key="3">
    <source>
        <dbReference type="Proteomes" id="UP000274593"/>
    </source>
</evidence>
<dbReference type="KEGG" id="tsig:D6T69_09455"/>
<sequence length="173" mass="18404">MKKLLLVIAMVAASFTANAQEANEQTAKGKWLVEGNTGFGAAHGAATGFQLSSIDTPAGSETVWGIGAEAGYFIMDDLAVKLGLGYNDLGAQDAFSYKIGAKYYISSMIPVQIDYSGASYDTYDASYLGFQAGYAIFLGDMVSIEPGLRYNLGLGDTEDINTFQLNVGFALHF</sequence>
<accession>A0A3Q8RSL2</accession>
<feature type="chain" id="PRO_5018764449" description="Outer membrane protein beta-barrel domain-containing protein" evidence="1">
    <location>
        <begin position="20"/>
        <end position="173"/>
    </location>
</feature>
<keyword evidence="1" id="KW-0732">Signal</keyword>
<dbReference type="AlphaFoldDB" id="A0A3Q8RSL2"/>
<organism evidence="2 3">
    <name type="scientific">Tenacibaculum singaporense</name>
    <dbReference type="NCBI Taxonomy" id="2358479"/>
    <lineage>
        <taxon>Bacteria</taxon>
        <taxon>Pseudomonadati</taxon>
        <taxon>Bacteroidota</taxon>
        <taxon>Flavobacteriia</taxon>
        <taxon>Flavobacteriales</taxon>
        <taxon>Flavobacteriaceae</taxon>
        <taxon>Tenacibaculum</taxon>
    </lineage>
</organism>
<dbReference type="RefSeq" id="WP_125067502.1">
    <property type="nucleotide sequence ID" value="NZ_CP032548.1"/>
</dbReference>
<dbReference type="EMBL" id="CP032548">
    <property type="protein sequence ID" value="AZJ35736.1"/>
    <property type="molecule type" value="Genomic_DNA"/>
</dbReference>
<feature type="signal peptide" evidence="1">
    <location>
        <begin position="1"/>
        <end position="19"/>
    </location>
</feature>
<proteinExistence type="predicted"/>
<dbReference type="SUPFAM" id="SSF56925">
    <property type="entry name" value="OMPA-like"/>
    <property type="match status" value="1"/>
</dbReference>
<dbReference type="InterPro" id="IPR011250">
    <property type="entry name" value="OMP/PagP_B-barrel"/>
</dbReference>
<name>A0A3Q8RSL2_9FLAO</name>
<keyword evidence="3" id="KW-1185">Reference proteome</keyword>
<evidence type="ECO:0008006" key="4">
    <source>
        <dbReference type="Google" id="ProtNLM"/>
    </source>
</evidence>